<dbReference type="HOGENOM" id="CLU_1906832_0_0_1"/>
<dbReference type="AlphaFoldDB" id="X0NIX8"/>
<reference evidence="2" key="1">
    <citation type="submission" date="2011-11" db="EMBL/GenBank/DDBJ databases">
        <title>The Genome Sequence of Fusarium oxysporum Cotton.</title>
        <authorList>
            <consortium name="The Broad Institute Genome Sequencing Platform"/>
            <person name="Ma L.-J."/>
            <person name="Gale L.R."/>
            <person name="Schwartz D.C."/>
            <person name="Zhou S."/>
            <person name="Corby-Kistler H."/>
            <person name="Young S.K."/>
            <person name="Zeng Q."/>
            <person name="Gargeya S."/>
            <person name="Fitzgerald M."/>
            <person name="Haas B."/>
            <person name="Abouelleil A."/>
            <person name="Alvarado L."/>
            <person name="Arachchi H.M."/>
            <person name="Berlin A."/>
            <person name="Brown A."/>
            <person name="Chapman S.B."/>
            <person name="Chen Z."/>
            <person name="Dunbar C."/>
            <person name="Freedman E."/>
            <person name="Gearin G."/>
            <person name="Goldberg J."/>
            <person name="Griggs A."/>
            <person name="Gujja S."/>
            <person name="Heiman D."/>
            <person name="Howarth C."/>
            <person name="Larson L."/>
            <person name="Lui A."/>
            <person name="MacDonald P.J.P."/>
            <person name="Montmayeur A."/>
            <person name="Murphy C."/>
            <person name="Neiman D."/>
            <person name="Pearson M."/>
            <person name="Priest M."/>
            <person name="Roberts A."/>
            <person name="Saif S."/>
            <person name="Shea T."/>
            <person name="Shenoy N."/>
            <person name="Sisk P."/>
            <person name="Stolte C."/>
            <person name="Sykes S."/>
            <person name="Wortman J."/>
            <person name="Nusbaum C."/>
            <person name="Birren B."/>
        </authorList>
    </citation>
    <scope>NUCLEOTIDE SEQUENCE [LARGE SCALE GENOMIC DNA]</scope>
    <source>
        <strain evidence="2">25433</strain>
    </source>
</reference>
<dbReference type="EMBL" id="JH657921">
    <property type="protein sequence ID" value="EXM32550.1"/>
    <property type="molecule type" value="Genomic_DNA"/>
</dbReference>
<gene>
    <name evidence="2" type="ORF">FOTG_02872</name>
</gene>
<organism evidence="2">
    <name type="scientific">Fusarium oxysporum f. sp. vasinfectum 25433</name>
    <dbReference type="NCBI Taxonomy" id="1089449"/>
    <lineage>
        <taxon>Eukaryota</taxon>
        <taxon>Fungi</taxon>
        <taxon>Dikarya</taxon>
        <taxon>Ascomycota</taxon>
        <taxon>Pezizomycotina</taxon>
        <taxon>Sordariomycetes</taxon>
        <taxon>Hypocreomycetidae</taxon>
        <taxon>Hypocreales</taxon>
        <taxon>Nectriaceae</taxon>
        <taxon>Fusarium</taxon>
        <taxon>Fusarium oxysporum species complex</taxon>
    </lineage>
</organism>
<protein>
    <submittedName>
        <fullName evidence="2">Uncharacterized protein</fullName>
    </submittedName>
</protein>
<evidence type="ECO:0000256" key="1">
    <source>
        <dbReference type="SAM" id="SignalP"/>
    </source>
</evidence>
<reference evidence="2" key="2">
    <citation type="submission" date="2012-05" db="EMBL/GenBank/DDBJ databases">
        <title>The Genome Annotation of Fusarium oxysporum Cotton.</title>
        <authorList>
            <consortium name="The Broad Institute Genomics Platform"/>
            <person name="Ma L.-J."/>
            <person name="Corby-Kistler H."/>
            <person name="Broz K."/>
            <person name="Gale L.R."/>
            <person name="Jonkers W."/>
            <person name="O'Donnell K."/>
            <person name="Ploetz R."/>
            <person name="Steinberg C."/>
            <person name="Schwartz D.C."/>
            <person name="VanEtten H."/>
            <person name="Zhou S."/>
            <person name="Young S.K."/>
            <person name="Zeng Q."/>
            <person name="Gargeya S."/>
            <person name="Fitzgerald M."/>
            <person name="Abouelleil A."/>
            <person name="Alvarado L."/>
            <person name="Chapman S.B."/>
            <person name="Gainer-Dewar J."/>
            <person name="Goldberg J."/>
            <person name="Griggs A."/>
            <person name="Gujja S."/>
            <person name="Hansen M."/>
            <person name="Howarth C."/>
            <person name="Imamovic A."/>
            <person name="Ireland A."/>
            <person name="Larimer J."/>
            <person name="McCowan C."/>
            <person name="Murphy C."/>
            <person name="Pearson M."/>
            <person name="Poon T.W."/>
            <person name="Priest M."/>
            <person name="Roberts A."/>
            <person name="Saif S."/>
            <person name="Shea T."/>
            <person name="Sykes S."/>
            <person name="Wortman J."/>
            <person name="Nusbaum C."/>
            <person name="Birren B."/>
        </authorList>
    </citation>
    <scope>NUCLEOTIDE SEQUENCE</scope>
    <source>
        <strain evidence="2">25433</strain>
    </source>
</reference>
<accession>X0NIX8</accession>
<feature type="chain" id="PRO_5004943955" evidence="1">
    <location>
        <begin position="19"/>
        <end position="158"/>
    </location>
</feature>
<sequence>MTPRLFLCVILGCPETFLELSCPCLKLSKAGGGQFLNRIETHSSRWRLRHCRCRVHVVGDSRSRRFSMSSSSLLGRQAQDGSTPWWYSPVFTTHHSPLTSCSSWQGNKLESLLGVTLGGLFTIRAVFLMLMPPWFSNLRCYPTFHSYDKGFANPYLFQ</sequence>
<feature type="signal peptide" evidence="1">
    <location>
        <begin position="1"/>
        <end position="18"/>
    </location>
</feature>
<proteinExistence type="predicted"/>
<evidence type="ECO:0000313" key="2">
    <source>
        <dbReference type="EMBL" id="EXM32550.1"/>
    </source>
</evidence>
<dbReference type="Proteomes" id="UP000030701">
    <property type="component" value="Unassembled WGS sequence"/>
</dbReference>
<keyword evidence="1" id="KW-0732">Signal</keyword>
<name>X0NIX8_FUSOX</name>